<proteinExistence type="predicted"/>
<dbReference type="GO" id="GO:0008972">
    <property type="term" value="F:phosphomethylpyrimidine kinase activity"/>
    <property type="evidence" value="ECO:0007669"/>
    <property type="project" value="UniProtKB-EC"/>
</dbReference>
<dbReference type="InterPro" id="IPR013749">
    <property type="entry name" value="PM/HMP-P_kinase-1"/>
</dbReference>
<dbReference type="EC" id="2.7.4.7" evidence="2"/>
<organism evidence="2">
    <name type="scientific">hydrothermal vent metagenome</name>
    <dbReference type="NCBI Taxonomy" id="652676"/>
    <lineage>
        <taxon>unclassified sequences</taxon>
        <taxon>metagenomes</taxon>
        <taxon>ecological metagenomes</taxon>
    </lineage>
</organism>
<evidence type="ECO:0000313" key="2">
    <source>
        <dbReference type="EMBL" id="VAX00884.1"/>
    </source>
</evidence>
<dbReference type="Gene3D" id="3.40.1190.20">
    <property type="match status" value="1"/>
</dbReference>
<dbReference type="Pfam" id="PF08543">
    <property type="entry name" value="Phos_pyr_kin"/>
    <property type="match status" value="1"/>
</dbReference>
<dbReference type="InterPro" id="IPR004399">
    <property type="entry name" value="HMP/HMP-P_kinase_dom"/>
</dbReference>
<dbReference type="SUPFAM" id="SSF53613">
    <property type="entry name" value="Ribokinase-like"/>
    <property type="match status" value="1"/>
</dbReference>
<feature type="domain" description="Pyridoxamine kinase/Phosphomethylpyrimidine kinase" evidence="1">
    <location>
        <begin position="15"/>
        <end position="251"/>
    </location>
</feature>
<dbReference type="GO" id="GO:0009228">
    <property type="term" value="P:thiamine biosynthetic process"/>
    <property type="evidence" value="ECO:0007669"/>
    <property type="project" value="InterPro"/>
</dbReference>
<dbReference type="CDD" id="cd01169">
    <property type="entry name" value="HMPP_kinase"/>
    <property type="match status" value="1"/>
</dbReference>
<name>A0A3B1ALZ7_9ZZZZ</name>
<dbReference type="InterPro" id="IPR029056">
    <property type="entry name" value="Ribokinase-like"/>
</dbReference>
<keyword evidence="2" id="KW-0418">Kinase</keyword>
<gene>
    <name evidence="2" type="ORF">MNBD_GAMMA21-2314</name>
</gene>
<accession>A0A3B1ALZ7</accession>
<keyword evidence="2" id="KW-0808">Transferase</keyword>
<reference evidence="2" key="1">
    <citation type="submission" date="2018-06" db="EMBL/GenBank/DDBJ databases">
        <authorList>
            <person name="Zhirakovskaya E."/>
        </authorList>
    </citation>
    <scope>NUCLEOTIDE SEQUENCE</scope>
</reference>
<protein>
    <submittedName>
        <fullName evidence="2">Hydroxymethylpyrimidine phosphate kinase ThiD</fullName>
        <ecNumber evidence="2">2.7.4.7</ecNumber>
    </submittedName>
</protein>
<dbReference type="GO" id="GO:0008902">
    <property type="term" value="F:hydroxymethylpyrimidine kinase activity"/>
    <property type="evidence" value="ECO:0007669"/>
    <property type="project" value="TreeGrafter"/>
</dbReference>
<dbReference type="PANTHER" id="PTHR20858">
    <property type="entry name" value="PHOSPHOMETHYLPYRIMIDINE KINASE"/>
    <property type="match status" value="1"/>
</dbReference>
<dbReference type="AlphaFoldDB" id="A0A3B1ALZ7"/>
<dbReference type="PANTHER" id="PTHR20858:SF17">
    <property type="entry name" value="HYDROXYMETHYLPYRIMIDINE_PHOSPHOMETHYLPYRIMIDINE KINASE THI20-RELATED"/>
    <property type="match status" value="1"/>
</dbReference>
<sequence>MSEPIPVVMCFSGLDPTGGAGIQADIEAIASMGSHAAPIITAHTVQTTQDVMRFEAQDPILLIEQARAILNDLDVKAIKIGMLASVEVIEAIHSILTDYPSLPVVVDPVLHAGGGNELIEHDAINAIRNLILPLTTILTPNSIEARKLASEADSLAACASALQELGCEFVLITGTHEKSDDVVNTLYANHRVLETFHWDRLPNEYHGSGCTLAASIAGLVAHGLEPFTAINEAQNYTWQSLQQAWPLGSGQWIPNRFFWARGDDEQN</sequence>
<dbReference type="GO" id="GO:0005829">
    <property type="term" value="C:cytosol"/>
    <property type="evidence" value="ECO:0007669"/>
    <property type="project" value="TreeGrafter"/>
</dbReference>
<evidence type="ECO:0000259" key="1">
    <source>
        <dbReference type="Pfam" id="PF08543"/>
    </source>
</evidence>
<dbReference type="EMBL" id="UOFR01000079">
    <property type="protein sequence ID" value="VAX00884.1"/>
    <property type="molecule type" value="Genomic_DNA"/>
</dbReference>